<organism evidence="2 3">
    <name type="scientific">Agathobaculum hominis</name>
    <dbReference type="NCBI Taxonomy" id="2763014"/>
    <lineage>
        <taxon>Bacteria</taxon>
        <taxon>Bacillati</taxon>
        <taxon>Bacillota</taxon>
        <taxon>Clostridia</taxon>
        <taxon>Eubacteriales</taxon>
        <taxon>Butyricicoccaceae</taxon>
        <taxon>Agathobaculum</taxon>
    </lineage>
</organism>
<name>A0ABR7GMG6_9FIRM</name>
<evidence type="ECO:0000313" key="3">
    <source>
        <dbReference type="Proteomes" id="UP000641741"/>
    </source>
</evidence>
<gene>
    <name evidence="2" type="ORF">H8S02_06090</name>
</gene>
<dbReference type="PANTHER" id="PTHR38447">
    <property type="entry name" value="TRANSCRIPTION FACTOR YDEB-RELATED"/>
    <property type="match status" value="1"/>
</dbReference>
<keyword evidence="3" id="KW-1185">Reference proteome</keyword>
<reference evidence="2 3" key="1">
    <citation type="submission" date="2020-08" db="EMBL/GenBank/DDBJ databases">
        <title>Genome public.</title>
        <authorList>
            <person name="Liu C."/>
            <person name="Sun Q."/>
        </authorList>
    </citation>
    <scope>NUCLEOTIDE SEQUENCE [LARGE SCALE GENOMIC DNA]</scope>
    <source>
        <strain evidence="2 3">M2</strain>
    </source>
</reference>
<evidence type="ECO:0000313" key="2">
    <source>
        <dbReference type="EMBL" id="MBC5695515.1"/>
    </source>
</evidence>
<dbReference type="EMBL" id="JACOPK010000004">
    <property type="protein sequence ID" value="MBC5695515.1"/>
    <property type="molecule type" value="Genomic_DNA"/>
</dbReference>
<accession>A0ABR7GMG6</accession>
<sequence>MFHVGDKVVHPLHGAGVIEGMVERIIDDTPAWYYVLRPAFGDTELFLPVDGCGRLGIRPVCSRERAERFLDGLDAITCSESKSWNQRYRENMQHIRSGDLCEVAQVIKSLSVRDRARGLSTGEKKMLEQAMQILESELAFALDRPAERIAEMLREHLCR</sequence>
<dbReference type="InterPro" id="IPR042215">
    <property type="entry name" value="CarD-like_C"/>
</dbReference>
<dbReference type="SMART" id="SM01058">
    <property type="entry name" value="CarD_TRCF"/>
    <property type="match status" value="1"/>
</dbReference>
<dbReference type="InterPro" id="IPR048792">
    <property type="entry name" value="CarD_C"/>
</dbReference>
<dbReference type="InterPro" id="IPR052531">
    <property type="entry name" value="CarD-like_regulator"/>
</dbReference>
<dbReference type="Proteomes" id="UP000641741">
    <property type="component" value="Unassembled WGS sequence"/>
</dbReference>
<dbReference type="RefSeq" id="WP_186969769.1">
    <property type="nucleotide sequence ID" value="NZ_JACOPK010000004.1"/>
</dbReference>
<proteinExistence type="predicted"/>
<comment type="caution">
    <text evidence="2">The sequence shown here is derived from an EMBL/GenBank/DDBJ whole genome shotgun (WGS) entry which is preliminary data.</text>
</comment>
<protein>
    <submittedName>
        <fullName evidence="2">CarD family transcriptional regulator</fullName>
    </submittedName>
</protein>
<dbReference type="Pfam" id="PF02559">
    <property type="entry name" value="CarD_TRCF_RID"/>
    <property type="match status" value="1"/>
</dbReference>
<feature type="domain" description="CarD-like/TRCF RNAP-interacting" evidence="1">
    <location>
        <begin position="1"/>
        <end position="111"/>
    </location>
</feature>
<dbReference type="SUPFAM" id="SSF141259">
    <property type="entry name" value="CarD-like"/>
    <property type="match status" value="1"/>
</dbReference>
<evidence type="ECO:0000259" key="1">
    <source>
        <dbReference type="SMART" id="SM01058"/>
    </source>
</evidence>
<dbReference type="InterPro" id="IPR036101">
    <property type="entry name" value="CarD-like/TRCF_RID_sf"/>
</dbReference>
<dbReference type="InterPro" id="IPR003711">
    <property type="entry name" value="CarD-like/TRCF_RID"/>
</dbReference>
<dbReference type="PANTHER" id="PTHR38447:SF1">
    <property type="entry name" value="RNA POLYMERASE-BINDING TRANSCRIPTION FACTOR CARD"/>
    <property type="match status" value="1"/>
</dbReference>
<dbReference type="Gene3D" id="1.20.58.1290">
    <property type="entry name" value="CarD-like, C-terminal domain"/>
    <property type="match status" value="1"/>
</dbReference>
<dbReference type="Gene3D" id="2.40.10.170">
    <property type="match status" value="1"/>
</dbReference>
<dbReference type="Pfam" id="PF21095">
    <property type="entry name" value="CarD_C"/>
    <property type="match status" value="1"/>
</dbReference>